<reference evidence="13" key="2">
    <citation type="submission" date="2021-09" db="EMBL/GenBank/DDBJ databases">
        <authorList>
            <person name="Gilroy R."/>
        </authorList>
    </citation>
    <scope>NUCLEOTIDE SEQUENCE</scope>
    <source>
        <strain evidence="13">9794</strain>
    </source>
</reference>
<evidence type="ECO:0000256" key="4">
    <source>
        <dbReference type="ARBA" id="ARBA00022692"/>
    </source>
</evidence>
<keyword evidence="5 9" id="KW-0798">TonB box</keyword>
<dbReference type="Proteomes" id="UP000722357">
    <property type="component" value="Unassembled WGS sequence"/>
</dbReference>
<dbReference type="InterPro" id="IPR039426">
    <property type="entry name" value="TonB-dep_rcpt-like"/>
</dbReference>
<evidence type="ECO:0000259" key="11">
    <source>
        <dbReference type="Pfam" id="PF00593"/>
    </source>
</evidence>
<dbReference type="Gene3D" id="2.40.170.20">
    <property type="entry name" value="TonB-dependent receptor, beta-barrel domain"/>
    <property type="match status" value="1"/>
</dbReference>
<dbReference type="InterPro" id="IPR008969">
    <property type="entry name" value="CarboxyPept-like_regulatory"/>
</dbReference>
<evidence type="ECO:0000256" key="10">
    <source>
        <dbReference type="SAM" id="SignalP"/>
    </source>
</evidence>
<dbReference type="InterPro" id="IPR023997">
    <property type="entry name" value="TonB-dep_OMP_SusC/RagA_CS"/>
</dbReference>
<evidence type="ECO:0000256" key="1">
    <source>
        <dbReference type="ARBA" id="ARBA00004571"/>
    </source>
</evidence>
<gene>
    <name evidence="13" type="ORF">K8V40_04030</name>
</gene>
<dbReference type="NCBIfam" id="TIGR04056">
    <property type="entry name" value="OMP_RagA_SusC"/>
    <property type="match status" value="1"/>
</dbReference>
<dbReference type="SUPFAM" id="SSF49464">
    <property type="entry name" value="Carboxypeptidase regulatory domain-like"/>
    <property type="match status" value="1"/>
</dbReference>
<dbReference type="AlphaFoldDB" id="A0A921HHC6"/>
<dbReference type="Gene3D" id="2.170.130.10">
    <property type="entry name" value="TonB-dependent receptor, plug domain"/>
    <property type="match status" value="1"/>
</dbReference>
<dbReference type="InterPro" id="IPR012910">
    <property type="entry name" value="Plug_dom"/>
</dbReference>
<dbReference type="Pfam" id="PF07715">
    <property type="entry name" value="Plug"/>
    <property type="match status" value="1"/>
</dbReference>
<dbReference type="FunFam" id="2.60.40.1120:FF:000003">
    <property type="entry name" value="Outer membrane protein Omp121"/>
    <property type="match status" value="1"/>
</dbReference>
<keyword evidence="10" id="KW-0732">Signal</keyword>
<dbReference type="SUPFAM" id="SSF56935">
    <property type="entry name" value="Porins"/>
    <property type="match status" value="1"/>
</dbReference>
<dbReference type="Pfam" id="PF00593">
    <property type="entry name" value="TonB_dep_Rec_b-barrel"/>
    <property type="match status" value="1"/>
</dbReference>
<evidence type="ECO:0000256" key="7">
    <source>
        <dbReference type="ARBA" id="ARBA00023237"/>
    </source>
</evidence>
<dbReference type="Pfam" id="PF13715">
    <property type="entry name" value="CarbopepD_reg_2"/>
    <property type="match status" value="1"/>
</dbReference>
<keyword evidence="13" id="KW-0675">Receptor</keyword>
<accession>A0A921HHC6</accession>
<sequence>MNKKVKSVSMLLFLASLSTGIAYADQPKEKSEIDIVQQATACQGIVKDATGESIIGASVVVKGTTNGTITDIDGNFSLTNVQKGDIIEISFVGYLTETIKWDGKPINIILKEDTQTLDEVVVVGYGVKQKRSTMTTSISKMDNKVLENAAMSNAAQALQGSVSGLRVINTSGSPGSAPSIILRGGAGIDSASQPLVVVDGVIRSMSDINPSDIESIQVLKDAASTAIYGARANSGVILVQTKKGKEGSAQVSYKFKGGMNFARKGYDYMSAADYIKYGRMGYTYSKGNDISGLDNMRGYGAVYGQNNPDQFSIRYLDGNEDLLGKGWQTMVDPVTGKDIIFKDYGTTLRDEVYKDPAFTQDHFLSFTGGNEKGTFSSSLGYYSEDGTVKGTQYRRFSGTLNGNYKIFPFLNVKGGLNFSTSEAPELYYDDPADLFERMQSIEPTWNPFFEDGSPNYGYGKRDGNPLYWLDKLTNKNNTRRTTMNIGFDLEILKDKLFLRENSSLYYSDYTKETFNKEYRDYWNVNTVRSATFYYDRTIQHQHSLQLEYTDTFADKHNFSAMAGGEFFENQTMQYKGSGDGAAFDDIPTLNASSTANMTAYSYREGYRIASGFARVTYDYNRKYLFTAVARYDGISKLSDNRWGFFPGVSAGWNLHEEEFYKNSKLVDIVSTVKPRISYGINGNVNGIGTYDVYGTYDQWSGTNKYNGYSGILNTSIINSSLRWEKSKSFEVGLDLGFLNNRFNLILDYYNRTTSDLLTNVNLPSYTGFDSFKTNLGTLRNSGFEVEGNLNLITNRKGFNWDFSFNASYVRNKIIKLPYNGNENNRQGGSQVWDPEQGKVVWVGGYQEGQTMGDMYAYQQIKVLRDQNEVQQLAGDYKDLVAGLYGPNVSEADKKKYGLTKPIEEGDVLWADLNGDNIIDELDRVKVGNIYPKWTGGFSTTLSYKNVSLYGRFDFAVGHTILNMVSMRSLGQSVGFKNIISDGLASWTEENRDTNIPKLYYDDSSNKKNFYRSTTGGDITSSNNRSSLLYEKGDYLALRELTLSWKLPSKWISKVHMTNASIYITGQNLFYITGYSGTSPEAPLVYPGVDTGRYPTPRTVLMGINVSF</sequence>
<dbReference type="InterPro" id="IPR036942">
    <property type="entry name" value="Beta-barrel_TonB_sf"/>
</dbReference>
<comment type="similarity">
    <text evidence="8 9">Belongs to the TonB-dependent receptor family.</text>
</comment>
<keyword evidence="2 8" id="KW-0813">Transport</keyword>
<dbReference type="PROSITE" id="PS52016">
    <property type="entry name" value="TONB_DEPENDENT_REC_3"/>
    <property type="match status" value="1"/>
</dbReference>
<dbReference type="GO" id="GO:0009279">
    <property type="term" value="C:cell outer membrane"/>
    <property type="evidence" value="ECO:0007669"/>
    <property type="project" value="UniProtKB-SubCell"/>
</dbReference>
<evidence type="ECO:0000259" key="12">
    <source>
        <dbReference type="Pfam" id="PF07715"/>
    </source>
</evidence>
<evidence type="ECO:0000256" key="8">
    <source>
        <dbReference type="PROSITE-ProRule" id="PRU01360"/>
    </source>
</evidence>
<protein>
    <submittedName>
        <fullName evidence="13">TonB-dependent receptor</fullName>
    </submittedName>
</protein>
<evidence type="ECO:0000256" key="5">
    <source>
        <dbReference type="ARBA" id="ARBA00023077"/>
    </source>
</evidence>
<proteinExistence type="inferred from homology"/>
<feature type="domain" description="TonB-dependent receptor plug" evidence="12">
    <location>
        <begin position="132"/>
        <end position="236"/>
    </location>
</feature>
<dbReference type="Gene3D" id="2.60.40.1120">
    <property type="entry name" value="Carboxypeptidase-like, regulatory domain"/>
    <property type="match status" value="1"/>
</dbReference>
<reference evidence="13" key="1">
    <citation type="journal article" date="2021" name="PeerJ">
        <title>Extensive microbial diversity within the chicken gut microbiome revealed by metagenomics and culture.</title>
        <authorList>
            <person name="Gilroy R."/>
            <person name="Ravi A."/>
            <person name="Getino M."/>
            <person name="Pursley I."/>
            <person name="Horton D.L."/>
            <person name="Alikhan N.F."/>
            <person name="Baker D."/>
            <person name="Gharbi K."/>
            <person name="Hall N."/>
            <person name="Watson M."/>
            <person name="Adriaenssens E.M."/>
            <person name="Foster-Nyarko E."/>
            <person name="Jarju S."/>
            <person name="Secka A."/>
            <person name="Antonio M."/>
            <person name="Oren A."/>
            <person name="Chaudhuri R.R."/>
            <person name="La Ragione R."/>
            <person name="Hildebrand F."/>
            <person name="Pallen M.J."/>
        </authorList>
    </citation>
    <scope>NUCLEOTIDE SEQUENCE</scope>
    <source>
        <strain evidence="13">9794</strain>
    </source>
</reference>
<evidence type="ECO:0000256" key="3">
    <source>
        <dbReference type="ARBA" id="ARBA00022452"/>
    </source>
</evidence>
<evidence type="ECO:0000256" key="2">
    <source>
        <dbReference type="ARBA" id="ARBA00022448"/>
    </source>
</evidence>
<keyword evidence="4 8" id="KW-0812">Transmembrane</keyword>
<keyword evidence="6 8" id="KW-0472">Membrane</keyword>
<evidence type="ECO:0000256" key="6">
    <source>
        <dbReference type="ARBA" id="ARBA00023136"/>
    </source>
</evidence>
<dbReference type="RefSeq" id="WP_022053817.1">
    <property type="nucleotide sequence ID" value="NZ_CALUFF010000015.1"/>
</dbReference>
<keyword evidence="7 8" id="KW-0998">Cell outer membrane</keyword>
<comment type="caution">
    <text evidence="13">The sequence shown here is derived from an EMBL/GenBank/DDBJ whole genome shotgun (WGS) entry which is preliminary data.</text>
</comment>
<dbReference type="NCBIfam" id="TIGR04057">
    <property type="entry name" value="SusC_RagA_signa"/>
    <property type="match status" value="1"/>
</dbReference>
<comment type="subcellular location">
    <subcellularLocation>
        <location evidence="1 8">Cell outer membrane</location>
        <topology evidence="1 8">Multi-pass membrane protein</topology>
    </subcellularLocation>
</comment>
<feature type="domain" description="TonB-dependent receptor-like beta-barrel" evidence="11">
    <location>
        <begin position="450"/>
        <end position="833"/>
    </location>
</feature>
<dbReference type="InterPro" id="IPR023996">
    <property type="entry name" value="TonB-dep_OMP_SusC/RagA"/>
</dbReference>
<dbReference type="InterPro" id="IPR000531">
    <property type="entry name" value="Beta-barrel_TonB"/>
</dbReference>
<dbReference type="EMBL" id="DYWE01000047">
    <property type="protein sequence ID" value="HJF80807.1"/>
    <property type="molecule type" value="Genomic_DNA"/>
</dbReference>
<feature type="signal peptide" evidence="10">
    <location>
        <begin position="1"/>
        <end position="24"/>
    </location>
</feature>
<organism evidence="13 14">
    <name type="scientific">Phocaeicola plebeius</name>
    <dbReference type="NCBI Taxonomy" id="310297"/>
    <lineage>
        <taxon>Bacteria</taxon>
        <taxon>Pseudomonadati</taxon>
        <taxon>Bacteroidota</taxon>
        <taxon>Bacteroidia</taxon>
        <taxon>Bacteroidales</taxon>
        <taxon>Bacteroidaceae</taxon>
        <taxon>Phocaeicola</taxon>
    </lineage>
</organism>
<evidence type="ECO:0000256" key="9">
    <source>
        <dbReference type="RuleBase" id="RU003357"/>
    </source>
</evidence>
<evidence type="ECO:0000313" key="14">
    <source>
        <dbReference type="Proteomes" id="UP000722357"/>
    </source>
</evidence>
<name>A0A921HHC6_9BACT</name>
<evidence type="ECO:0000313" key="13">
    <source>
        <dbReference type="EMBL" id="HJF80807.1"/>
    </source>
</evidence>
<dbReference type="InterPro" id="IPR037066">
    <property type="entry name" value="Plug_dom_sf"/>
</dbReference>
<feature type="chain" id="PRO_5037609379" evidence="10">
    <location>
        <begin position="25"/>
        <end position="1107"/>
    </location>
</feature>
<keyword evidence="3 8" id="KW-1134">Transmembrane beta strand</keyword>